<keyword evidence="4" id="KW-1185">Reference proteome</keyword>
<name>A0AA36JJ70_9DINO</name>
<dbReference type="PANTHER" id="PTHR45740:SF2">
    <property type="entry name" value="POLY [ADP-RIBOSE] POLYMERASE"/>
    <property type="match status" value="1"/>
</dbReference>
<dbReference type="Pfam" id="PF00644">
    <property type="entry name" value="PARP"/>
    <property type="match status" value="1"/>
</dbReference>
<sequence length="247" mass="27420">MLALGVPTPASPTARGRTFGLRAELRDVGLAERRKLQELLGASWLPRRSCDRRGKMPSGLRLRQALRTARSPPRPKGAEAAEGPQLRPALRTRHFGPSSGAARADYLFHGTSWANALRILREGFRPSLFGAATRARARAGGPREPMFPGGLYFAECSSKADEYTSAPCAMLLCRCALGRVLRTTRKLPPRPLEEALAEAECDSLVCDLEEQCHSYREFVVTDPGRAFPEYLLLYDRVFQKRRGLRVV</sequence>
<gene>
    <name evidence="3" type="ORF">EVOR1521_LOCUS28099</name>
</gene>
<accession>A0AA36JJ70</accession>
<evidence type="ECO:0000259" key="2">
    <source>
        <dbReference type="Pfam" id="PF00644"/>
    </source>
</evidence>
<dbReference type="SUPFAM" id="SSF56399">
    <property type="entry name" value="ADP-ribosylation"/>
    <property type="match status" value="1"/>
</dbReference>
<dbReference type="GO" id="GO:1990404">
    <property type="term" value="F:NAD+-protein mono-ADP-ribosyltransferase activity"/>
    <property type="evidence" value="ECO:0007669"/>
    <property type="project" value="TreeGrafter"/>
</dbReference>
<protein>
    <recommendedName>
        <fullName evidence="2">PARP catalytic domain-containing protein</fullName>
    </recommendedName>
</protein>
<proteinExistence type="predicted"/>
<organism evidence="3 4">
    <name type="scientific">Effrenium voratum</name>
    <dbReference type="NCBI Taxonomy" id="2562239"/>
    <lineage>
        <taxon>Eukaryota</taxon>
        <taxon>Sar</taxon>
        <taxon>Alveolata</taxon>
        <taxon>Dinophyceae</taxon>
        <taxon>Suessiales</taxon>
        <taxon>Symbiodiniaceae</taxon>
        <taxon>Effrenium</taxon>
    </lineage>
</organism>
<feature type="domain" description="PARP catalytic" evidence="2">
    <location>
        <begin position="101"/>
        <end position="182"/>
    </location>
</feature>
<dbReference type="GO" id="GO:0005634">
    <property type="term" value="C:nucleus"/>
    <property type="evidence" value="ECO:0007669"/>
    <property type="project" value="TreeGrafter"/>
</dbReference>
<evidence type="ECO:0000313" key="4">
    <source>
        <dbReference type="Proteomes" id="UP001178507"/>
    </source>
</evidence>
<feature type="region of interest" description="Disordered" evidence="1">
    <location>
        <begin position="55"/>
        <end position="87"/>
    </location>
</feature>
<dbReference type="InterPro" id="IPR012317">
    <property type="entry name" value="Poly(ADP-ribose)pol_cat_dom"/>
</dbReference>
<dbReference type="InterPro" id="IPR051712">
    <property type="entry name" value="ARTD-AVP"/>
</dbReference>
<reference evidence="3" key="1">
    <citation type="submission" date="2023-08" db="EMBL/GenBank/DDBJ databases">
        <authorList>
            <person name="Chen Y."/>
            <person name="Shah S."/>
            <person name="Dougan E. K."/>
            <person name="Thang M."/>
            <person name="Chan C."/>
        </authorList>
    </citation>
    <scope>NUCLEOTIDE SEQUENCE</scope>
</reference>
<comment type="caution">
    <text evidence="3">The sequence shown here is derived from an EMBL/GenBank/DDBJ whole genome shotgun (WGS) entry which is preliminary data.</text>
</comment>
<dbReference type="EMBL" id="CAUJNA010003614">
    <property type="protein sequence ID" value="CAJ1406036.1"/>
    <property type="molecule type" value="Genomic_DNA"/>
</dbReference>
<dbReference type="AlphaFoldDB" id="A0AA36JJ70"/>
<evidence type="ECO:0000313" key="3">
    <source>
        <dbReference type="EMBL" id="CAJ1406036.1"/>
    </source>
</evidence>
<dbReference type="PANTHER" id="PTHR45740">
    <property type="entry name" value="POLY [ADP-RIBOSE] POLYMERASE"/>
    <property type="match status" value="1"/>
</dbReference>
<evidence type="ECO:0000256" key="1">
    <source>
        <dbReference type="SAM" id="MobiDB-lite"/>
    </source>
</evidence>
<dbReference type="Proteomes" id="UP001178507">
    <property type="component" value="Unassembled WGS sequence"/>
</dbReference>
<dbReference type="Gene3D" id="3.90.228.10">
    <property type="match status" value="1"/>
</dbReference>
<dbReference type="GO" id="GO:0003950">
    <property type="term" value="F:NAD+ poly-ADP-ribosyltransferase activity"/>
    <property type="evidence" value="ECO:0007669"/>
    <property type="project" value="InterPro"/>
</dbReference>